<organism evidence="1 2">
    <name type="scientific">Streptomyces salinarius</name>
    <dbReference type="NCBI Taxonomy" id="2762598"/>
    <lineage>
        <taxon>Bacteria</taxon>
        <taxon>Bacillati</taxon>
        <taxon>Actinomycetota</taxon>
        <taxon>Actinomycetes</taxon>
        <taxon>Kitasatosporales</taxon>
        <taxon>Streptomycetaceae</taxon>
        <taxon>Streptomyces</taxon>
    </lineage>
</organism>
<dbReference type="RefSeq" id="WP_386011022.1">
    <property type="nucleotide sequence ID" value="NZ_JBITPR010000067.1"/>
</dbReference>
<evidence type="ECO:0000313" key="1">
    <source>
        <dbReference type="EMBL" id="MFI7876145.1"/>
    </source>
</evidence>
<keyword evidence="2" id="KW-1185">Reference proteome</keyword>
<reference evidence="1 2" key="1">
    <citation type="submission" date="2024-07" db="EMBL/GenBank/DDBJ databases">
        <title>Whole genome sequencing of Prodigiosin pigment-producing Streptomyces salinarius isolated from rhizosphere soil of Arachis hypogaea.</title>
        <authorList>
            <person name="Vidhya A."/>
            <person name="Ramya S."/>
        </authorList>
    </citation>
    <scope>NUCLEOTIDE SEQUENCE [LARGE SCALE GENOMIC DNA]</scope>
    <source>
        <strain evidence="1 2">VRMG2420</strain>
    </source>
</reference>
<comment type="caution">
    <text evidence="1">The sequence shown here is derived from an EMBL/GenBank/DDBJ whole genome shotgun (WGS) entry which is preliminary data.</text>
</comment>
<name>A0ABW8BPY6_9ACTN</name>
<proteinExistence type="predicted"/>
<protein>
    <submittedName>
        <fullName evidence="1">Uncharacterized protein</fullName>
    </submittedName>
</protein>
<evidence type="ECO:0000313" key="2">
    <source>
        <dbReference type="Proteomes" id="UP001614264"/>
    </source>
</evidence>
<gene>
    <name evidence="1" type="ORF">AB4829_36825</name>
</gene>
<dbReference type="Proteomes" id="UP001614264">
    <property type="component" value="Unassembled WGS sequence"/>
</dbReference>
<dbReference type="EMBL" id="JBITPR010000067">
    <property type="protein sequence ID" value="MFI7876145.1"/>
    <property type="molecule type" value="Genomic_DNA"/>
</dbReference>
<sequence>MPRYLDPAEAKAKMIGKSVWPISVWPGSGKRWLSVCMDCGSFVTPTYRNVMQPGRGGCNPCARRKAAQTRRMPHEEAVKVMRGAGVEPLEMFPGVDVPWRCRCLSALCPGLWMGDPADIRPRLSDARASRISACKYCARSAVRPERAAQGMIENGVEPLEDYASAWSSWPCVCLRCGADDITPTYANVVLGGQGGCKHCGGRLRVSDQQAVSEMRAAGADPLEAYPGVNERWRCRCLAADCPGPADRIIYPRLGWVRRGAQACKWCAGVVIDPLAARDVMISQAGLVPQEPYPGVRERWKCRCMNCQSIVHPTLGSVNSRGTGCSECAEYGFQRGNPGLLYLVTHQRLNAAKIGICNLNTRRIERHEGRGWQLHATLAFPLGGTAELLEKQVLAEWRAQGWRPVLDSGKPYDGWTETVPLDEEITPQTLWQGILDLHELVAAGGPREALLSDDGAE</sequence>
<accession>A0ABW8BPY6</accession>